<evidence type="ECO:0000313" key="1">
    <source>
        <dbReference type="EMBL" id="KAI3709473.1"/>
    </source>
</evidence>
<organism evidence="1 2">
    <name type="scientific">Cichorium intybus</name>
    <name type="common">Chicory</name>
    <dbReference type="NCBI Taxonomy" id="13427"/>
    <lineage>
        <taxon>Eukaryota</taxon>
        <taxon>Viridiplantae</taxon>
        <taxon>Streptophyta</taxon>
        <taxon>Embryophyta</taxon>
        <taxon>Tracheophyta</taxon>
        <taxon>Spermatophyta</taxon>
        <taxon>Magnoliopsida</taxon>
        <taxon>eudicotyledons</taxon>
        <taxon>Gunneridae</taxon>
        <taxon>Pentapetalae</taxon>
        <taxon>asterids</taxon>
        <taxon>campanulids</taxon>
        <taxon>Asterales</taxon>
        <taxon>Asteraceae</taxon>
        <taxon>Cichorioideae</taxon>
        <taxon>Cichorieae</taxon>
        <taxon>Cichoriinae</taxon>
        <taxon>Cichorium</taxon>
    </lineage>
</organism>
<name>A0ACB9AJD2_CICIN</name>
<gene>
    <name evidence="1" type="ORF">L2E82_39235</name>
</gene>
<dbReference type="Proteomes" id="UP001055811">
    <property type="component" value="Linkage Group LG07"/>
</dbReference>
<sequence length="151" mass="17187">MQINRSKGNVYAAVSDSVPNEDNVFDEITLDIQDRASLLLFKSQLHDPNQRLSWVGSSYSNWTGVSCSRWNGRVLPLNLTGFNLSGQLHSSLCKLSFLETLRALEHLNLSFNHLTYEISPRFGFSNRLVVLDLSYNQLSGYIIKERVCVFE</sequence>
<keyword evidence="2" id="KW-1185">Reference proteome</keyword>
<proteinExistence type="predicted"/>
<comment type="caution">
    <text evidence="1">The sequence shown here is derived from an EMBL/GenBank/DDBJ whole genome shotgun (WGS) entry which is preliminary data.</text>
</comment>
<evidence type="ECO:0000313" key="2">
    <source>
        <dbReference type="Proteomes" id="UP001055811"/>
    </source>
</evidence>
<reference evidence="2" key="1">
    <citation type="journal article" date="2022" name="Mol. Ecol. Resour.">
        <title>The genomes of chicory, endive, great burdock and yacon provide insights into Asteraceae palaeo-polyploidization history and plant inulin production.</title>
        <authorList>
            <person name="Fan W."/>
            <person name="Wang S."/>
            <person name="Wang H."/>
            <person name="Wang A."/>
            <person name="Jiang F."/>
            <person name="Liu H."/>
            <person name="Zhao H."/>
            <person name="Xu D."/>
            <person name="Zhang Y."/>
        </authorList>
    </citation>
    <scope>NUCLEOTIDE SEQUENCE [LARGE SCALE GENOMIC DNA]</scope>
    <source>
        <strain evidence="2">cv. Punajuju</strain>
    </source>
</reference>
<reference evidence="1 2" key="2">
    <citation type="journal article" date="2022" name="Mol. Ecol. Resour.">
        <title>The genomes of chicory, endive, great burdock and yacon provide insights into Asteraceae paleo-polyploidization history and plant inulin production.</title>
        <authorList>
            <person name="Fan W."/>
            <person name="Wang S."/>
            <person name="Wang H."/>
            <person name="Wang A."/>
            <person name="Jiang F."/>
            <person name="Liu H."/>
            <person name="Zhao H."/>
            <person name="Xu D."/>
            <person name="Zhang Y."/>
        </authorList>
    </citation>
    <scope>NUCLEOTIDE SEQUENCE [LARGE SCALE GENOMIC DNA]</scope>
    <source>
        <strain evidence="2">cv. Punajuju</strain>
        <tissue evidence="1">Leaves</tissue>
    </source>
</reference>
<dbReference type="EMBL" id="CM042015">
    <property type="protein sequence ID" value="KAI3709473.1"/>
    <property type="molecule type" value="Genomic_DNA"/>
</dbReference>
<accession>A0ACB9AJD2</accession>
<protein>
    <submittedName>
        <fullName evidence="1">Uncharacterized protein</fullName>
    </submittedName>
</protein>